<dbReference type="Gene3D" id="2.60.40.2310">
    <property type="match status" value="1"/>
</dbReference>
<evidence type="ECO:0000259" key="1">
    <source>
        <dbReference type="Pfam" id="PF17766"/>
    </source>
</evidence>
<evidence type="ECO:0000313" key="2">
    <source>
        <dbReference type="EMBL" id="VAH26244.1"/>
    </source>
</evidence>
<keyword evidence="3" id="KW-1185">Reference proteome</keyword>
<sequence>MTVRVSPDTLVFSKAREKKTFSVSVSSHHVDEQESMEGSLSWVSEKHVVRSPIVVSLRVGGPTPLRSP</sequence>
<organism evidence="2 3">
    <name type="scientific">Triticum turgidum subsp. durum</name>
    <name type="common">Durum wheat</name>
    <name type="synonym">Triticum durum</name>
    <dbReference type="NCBI Taxonomy" id="4567"/>
    <lineage>
        <taxon>Eukaryota</taxon>
        <taxon>Viridiplantae</taxon>
        <taxon>Streptophyta</taxon>
        <taxon>Embryophyta</taxon>
        <taxon>Tracheophyta</taxon>
        <taxon>Spermatophyta</taxon>
        <taxon>Magnoliopsida</taxon>
        <taxon>Liliopsida</taxon>
        <taxon>Poales</taxon>
        <taxon>Poaceae</taxon>
        <taxon>BOP clade</taxon>
        <taxon>Pooideae</taxon>
        <taxon>Triticodae</taxon>
        <taxon>Triticeae</taxon>
        <taxon>Triticinae</taxon>
        <taxon>Triticum</taxon>
    </lineage>
</organism>
<evidence type="ECO:0000313" key="3">
    <source>
        <dbReference type="Proteomes" id="UP000324705"/>
    </source>
</evidence>
<reference evidence="2 3" key="1">
    <citation type="submission" date="2017-09" db="EMBL/GenBank/DDBJ databases">
        <authorList>
            <consortium name="International Durum Wheat Genome Sequencing Consortium (IDWGSC)"/>
            <person name="Milanesi L."/>
        </authorList>
    </citation>
    <scope>NUCLEOTIDE SEQUENCE [LARGE SCALE GENOMIC DNA]</scope>
    <source>
        <strain evidence="3">cv. Svevo</strain>
    </source>
</reference>
<name>A0A9R1NJU6_TRITD</name>
<dbReference type="AlphaFoldDB" id="A0A9R1NJU6"/>
<dbReference type="EMBL" id="LT934113">
    <property type="protein sequence ID" value="VAH26244.1"/>
    <property type="molecule type" value="Genomic_DNA"/>
</dbReference>
<proteinExistence type="predicted"/>
<dbReference type="InterPro" id="IPR041469">
    <property type="entry name" value="Subtilisin-like_FN3"/>
</dbReference>
<dbReference type="Gramene" id="TRITD2Av1G025920.1">
    <property type="protein sequence ID" value="TRITD2Av1G025920.1"/>
    <property type="gene ID" value="TRITD2Av1G025920"/>
</dbReference>
<dbReference type="Pfam" id="PF17766">
    <property type="entry name" value="fn3_6"/>
    <property type="match status" value="1"/>
</dbReference>
<protein>
    <recommendedName>
        <fullName evidence="1">Subtilisin-like protease fibronectin type-III domain-containing protein</fullName>
    </recommendedName>
</protein>
<dbReference type="Proteomes" id="UP000324705">
    <property type="component" value="Chromosome 2A"/>
</dbReference>
<accession>A0A9R1NJU6</accession>
<feature type="domain" description="Subtilisin-like protease fibronectin type-III" evidence="1">
    <location>
        <begin position="2"/>
        <end position="55"/>
    </location>
</feature>
<gene>
    <name evidence="2" type="ORF">TRITD_2Av1G025920</name>
</gene>